<comment type="subcellular location">
    <subcellularLocation>
        <location evidence="1">Cell membrane</location>
    </subcellularLocation>
</comment>
<evidence type="ECO:0000313" key="8">
    <source>
        <dbReference type="Proteomes" id="UP000242520"/>
    </source>
</evidence>
<dbReference type="Proteomes" id="UP000242520">
    <property type="component" value="Unassembled WGS sequence"/>
</dbReference>
<dbReference type="GO" id="GO:0016020">
    <property type="term" value="C:membrane"/>
    <property type="evidence" value="ECO:0007669"/>
    <property type="project" value="InterPro"/>
</dbReference>
<name>A0A1M5NV97_9FIRM</name>
<evidence type="ECO:0000256" key="3">
    <source>
        <dbReference type="ARBA" id="ARBA00022692"/>
    </source>
</evidence>
<evidence type="ECO:0000256" key="5">
    <source>
        <dbReference type="ARBA" id="ARBA00023136"/>
    </source>
</evidence>
<keyword evidence="7" id="KW-0966">Cell projection</keyword>
<evidence type="ECO:0000256" key="6">
    <source>
        <dbReference type="SAM" id="Phobius"/>
    </source>
</evidence>
<keyword evidence="4 6" id="KW-1133">Transmembrane helix</keyword>
<keyword evidence="7" id="KW-0969">Cilium</keyword>
<sequence>MGIFLEILKIILYICIFLIILYFAHWTSKYLAKKNELLYKNKKIKIVERVFLGKEKEVVLLQYKDKEYLLGISQDKFTKIDTFKLKDDNNEKI</sequence>
<keyword evidence="2" id="KW-1003">Cell membrane</keyword>
<dbReference type="OrthoDB" id="1753599at2"/>
<feature type="transmembrane region" description="Helical" evidence="6">
    <location>
        <begin position="6"/>
        <end position="24"/>
    </location>
</feature>
<accession>A0A1M5NV97</accession>
<evidence type="ECO:0000256" key="4">
    <source>
        <dbReference type="ARBA" id="ARBA00022989"/>
    </source>
</evidence>
<reference evidence="8" key="1">
    <citation type="submission" date="2016-11" db="EMBL/GenBank/DDBJ databases">
        <authorList>
            <person name="Varghese N."/>
            <person name="Submissions S."/>
        </authorList>
    </citation>
    <scope>NUCLEOTIDE SEQUENCE [LARGE SCALE GENOMIC DNA]</scope>
    <source>
        <strain evidence="8">DSM 15285</strain>
    </source>
</reference>
<keyword evidence="7" id="KW-0282">Flagellum</keyword>
<keyword evidence="8" id="KW-1185">Reference proteome</keyword>
<dbReference type="AlphaFoldDB" id="A0A1M5NV97"/>
<dbReference type="GO" id="GO:0044781">
    <property type="term" value="P:bacterial-type flagellum organization"/>
    <property type="evidence" value="ECO:0007669"/>
    <property type="project" value="InterPro"/>
</dbReference>
<dbReference type="RefSeq" id="WP_072723016.1">
    <property type="nucleotide sequence ID" value="NZ_FQXH01000005.1"/>
</dbReference>
<evidence type="ECO:0000256" key="2">
    <source>
        <dbReference type="ARBA" id="ARBA00022475"/>
    </source>
</evidence>
<evidence type="ECO:0000313" key="7">
    <source>
        <dbReference type="EMBL" id="SHG92893.1"/>
    </source>
</evidence>
<dbReference type="EMBL" id="FQXH01000005">
    <property type="protein sequence ID" value="SHG92893.1"/>
    <property type="molecule type" value="Genomic_DNA"/>
</dbReference>
<protein>
    <submittedName>
        <fullName evidence="7">Flagellar protein FliO/FliZ</fullName>
    </submittedName>
</protein>
<proteinExistence type="predicted"/>
<dbReference type="Pfam" id="PF04347">
    <property type="entry name" value="FliO"/>
    <property type="match status" value="1"/>
</dbReference>
<organism evidence="7 8">
    <name type="scientific">Tepidibacter thalassicus DSM 15285</name>
    <dbReference type="NCBI Taxonomy" id="1123350"/>
    <lineage>
        <taxon>Bacteria</taxon>
        <taxon>Bacillati</taxon>
        <taxon>Bacillota</taxon>
        <taxon>Clostridia</taxon>
        <taxon>Peptostreptococcales</taxon>
        <taxon>Peptostreptococcaceae</taxon>
        <taxon>Tepidibacter</taxon>
    </lineage>
</organism>
<dbReference type="InterPro" id="IPR022781">
    <property type="entry name" value="Flagellar_biosynth_FliO"/>
</dbReference>
<keyword evidence="5 6" id="KW-0472">Membrane</keyword>
<evidence type="ECO:0000256" key="1">
    <source>
        <dbReference type="ARBA" id="ARBA00004236"/>
    </source>
</evidence>
<keyword evidence="3 6" id="KW-0812">Transmembrane</keyword>
<dbReference type="STRING" id="1123350.SAMN02744040_00215"/>
<gene>
    <name evidence="7" type="ORF">SAMN02744040_00215</name>
</gene>